<evidence type="ECO:0000313" key="2">
    <source>
        <dbReference type="Proteomes" id="UP001592581"/>
    </source>
</evidence>
<comment type="caution">
    <text evidence="1">The sequence shown here is derived from an EMBL/GenBank/DDBJ whole genome shotgun (WGS) entry which is preliminary data.</text>
</comment>
<gene>
    <name evidence="1" type="ORF">ABUW04_31900</name>
</gene>
<name>A0ABV6XX63_9ACTN</name>
<proteinExistence type="predicted"/>
<dbReference type="RefSeq" id="WP_380567951.1">
    <property type="nucleotide sequence ID" value="NZ_JBEUKS010000014.1"/>
</dbReference>
<organism evidence="1 2">
    <name type="scientific">Streptacidiphilus jeojiensis</name>
    <dbReference type="NCBI Taxonomy" id="3229225"/>
    <lineage>
        <taxon>Bacteria</taxon>
        <taxon>Bacillati</taxon>
        <taxon>Actinomycetota</taxon>
        <taxon>Actinomycetes</taxon>
        <taxon>Kitasatosporales</taxon>
        <taxon>Streptomycetaceae</taxon>
        <taxon>Streptacidiphilus</taxon>
    </lineage>
</organism>
<accession>A0ABV6XX63</accession>
<protein>
    <recommendedName>
        <fullName evidence="3">HNH endonuclease</fullName>
    </recommendedName>
</protein>
<evidence type="ECO:0008006" key="3">
    <source>
        <dbReference type="Google" id="ProtNLM"/>
    </source>
</evidence>
<reference evidence="1 2" key="1">
    <citation type="submission" date="2024-06" db="EMBL/GenBank/DDBJ databases">
        <authorList>
            <person name="Lee S.D."/>
        </authorList>
    </citation>
    <scope>NUCLEOTIDE SEQUENCE [LARGE SCALE GENOMIC DNA]</scope>
    <source>
        <strain evidence="1 2">N1-10</strain>
    </source>
</reference>
<dbReference type="EMBL" id="JBEUKS010000014">
    <property type="protein sequence ID" value="MFC1442863.1"/>
    <property type="molecule type" value="Genomic_DNA"/>
</dbReference>
<dbReference type="Proteomes" id="UP001592581">
    <property type="component" value="Unassembled WGS sequence"/>
</dbReference>
<sequence>MAKERRYYSSATIVALMTLARGGCYWPGCGEPTVRFVNGVPMTNFQIAHIRAFSPGGPRYDANLPASEREGFSNLLLLCIPHHTLVDGQRTAARYPLELLRRWKSDREADGVEALAGLRDLTESRLAEMIATAQGELLDRVRPALDEFGKSAPELANLLKLVLDELADPRVHGFGVSLNAIEELTGAAYQLRGLEDHAGTLMKAATTMGNLTEGAVALREAAIDIRAAARALQQAKGQS</sequence>
<evidence type="ECO:0000313" key="1">
    <source>
        <dbReference type="EMBL" id="MFC1442863.1"/>
    </source>
</evidence>
<keyword evidence="2" id="KW-1185">Reference proteome</keyword>